<evidence type="ECO:0000256" key="3">
    <source>
        <dbReference type="ARBA" id="ARBA00013080"/>
    </source>
</evidence>
<feature type="binding site" evidence="8">
    <location>
        <begin position="207"/>
        <end position="208"/>
    </location>
    <ligand>
        <name>substrate</name>
    </ligand>
</feature>
<comment type="pathway">
    <text evidence="1 8">Amino-acid biosynthesis; L-lysine biosynthesis via DAP pathway; DL-2,6-diaminopimelate from LL-2,6-diaminopimelate: step 1/1.</text>
</comment>
<dbReference type="Proteomes" id="UP000034883">
    <property type="component" value="Chromosome"/>
</dbReference>
<evidence type="ECO:0000256" key="2">
    <source>
        <dbReference type="ARBA" id="ARBA00010219"/>
    </source>
</evidence>
<evidence type="ECO:0000256" key="4">
    <source>
        <dbReference type="ARBA" id="ARBA00022605"/>
    </source>
</evidence>
<dbReference type="EMBL" id="CP011125">
    <property type="protein sequence ID" value="AKF09957.1"/>
    <property type="molecule type" value="Genomic_DNA"/>
</dbReference>
<dbReference type="KEGG" id="samy:DB32_007106"/>
<dbReference type="STRING" id="927083.DB32_007106"/>
<dbReference type="UniPathway" id="UPA00034">
    <property type="reaction ID" value="UER00025"/>
</dbReference>
<feature type="site" description="Could be important to modulate the pK values of the two catalytic cysteine residues" evidence="8">
    <location>
        <position position="160"/>
    </location>
</feature>
<feature type="site" description="Could be important to modulate the pK values of the two catalytic cysteine residues" evidence="8">
    <location>
        <position position="207"/>
    </location>
</feature>
<evidence type="ECO:0000256" key="7">
    <source>
        <dbReference type="ARBA" id="ARBA00051712"/>
    </source>
</evidence>
<dbReference type="InterPro" id="IPR001653">
    <property type="entry name" value="DAP_epimerase_DapF"/>
</dbReference>
<dbReference type="AlphaFoldDB" id="A0A0F6YN36"/>
<accession>A0A0F6YN36</accession>
<dbReference type="PANTHER" id="PTHR31689">
    <property type="entry name" value="DIAMINOPIMELATE EPIMERASE, CHLOROPLASTIC"/>
    <property type="match status" value="1"/>
</dbReference>
<organism evidence="10 11">
    <name type="scientific">Sandaracinus amylolyticus</name>
    <dbReference type="NCBI Taxonomy" id="927083"/>
    <lineage>
        <taxon>Bacteria</taxon>
        <taxon>Pseudomonadati</taxon>
        <taxon>Myxococcota</taxon>
        <taxon>Polyangia</taxon>
        <taxon>Polyangiales</taxon>
        <taxon>Sandaracinaceae</taxon>
        <taxon>Sandaracinus</taxon>
    </lineage>
</organism>
<feature type="binding site" evidence="8">
    <location>
        <position position="158"/>
    </location>
    <ligand>
        <name>substrate</name>
    </ligand>
</feature>
<keyword evidence="11" id="KW-1185">Reference proteome</keyword>
<comment type="similarity">
    <text evidence="2 8">Belongs to the diaminopimelate epimerase family.</text>
</comment>
<reference evidence="10 11" key="1">
    <citation type="submission" date="2015-03" db="EMBL/GenBank/DDBJ databases">
        <title>Genome assembly of Sandaracinus amylolyticus DSM 53668.</title>
        <authorList>
            <person name="Sharma G."/>
            <person name="Subramanian S."/>
        </authorList>
    </citation>
    <scope>NUCLEOTIDE SEQUENCE [LARGE SCALE GENOMIC DNA]</scope>
    <source>
        <strain evidence="10 11">DSM 53668</strain>
    </source>
</reference>
<dbReference type="PROSITE" id="PS01326">
    <property type="entry name" value="DAP_EPIMERASE"/>
    <property type="match status" value="1"/>
</dbReference>
<proteinExistence type="inferred from homology"/>
<comment type="subcellular location">
    <subcellularLocation>
        <location evidence="8">Cytoplasm</location>
    </subcellularLocation>
</comment>
<dbReference type="Gene3D" id="3.10.310.10">
    <property type="entry name" value="Diaminopimelate Epimerase, Chain A, domain 1"/>
    <property type="match status" value="2"/>
</dbReference>
<comment type="function">
    <text evidence="8">Catalyzes the stereoinversion of LL-2,6-diaminopimelate (L,L-DAP) to meso-diaminopimelate (meso-DAP), a precursor of L-lysine and an essential component of the bacterial peptidoglycan.</text>
</comment>
<name>A0A0F6YN36_9BACT</name>
<protein>
    <recommendedName>
        <fullName evidence="3 8">Diaminopimelate epimerase</fullName>
        <shortName evidence="8">DAP epimerase</shortName>
        <ecNumber evidence="3 8">5.1.1.7</ecNumber>
    </recommendedName>
    <alternativeName>
        <fullName evidence="8">PLP-independent amino acid racemase</fullName>
    </alternativeName>
</protein>
<keyword evidence="5 8" id="KW-0457">Lysine biosynthesis</keyword>
<evidence type="ECO:0000256" key="8">
    <source>
        <dbReference type="HAMAP-Rule" id="MF_00197"/>
    </source>
</evidence>
<feature type="binding site" evidence="8">
    <location>
        <begin position="72"/>
        <end position="73"/>
    </location>
    <ligand>
        <name>substrate</name>
    </ligand>
</feature>
<evidence type="ECO:0000256" key="9">
    <source>
        <dbReference type="PROSITE-ProRule" id="PRU10125"/>
    </source>
</evidence>
<evidence type="ECO:0000313" key="10">
    <source>
        <dbReference type="EMBL" id="AKF09957.1"/>
    </source>
</evidence>
<feature type="binding site" evidence="8">
    <location>
        <position position="14"/>
    </location>
    <ligand>
        <name>substrate</name>
    </ligand>
</feature>
<keyword evidence="6 8" id="KW-0413">Isomerase</keyword>
<feature type="binding site" evidence="8">
    <location>
        <begin position="217"/>
        <end position="218"/>
    </location>
    <ligand>
        <name>substrate</name>
    </ligand>
</feature>
<feature type="active site" description="Proton donor" evidence="8">
    <location>
        <position position="71"/>
    </location>
</feature>
<dbReference type="GO" id="GO:0009089">
    <property type="term" value="P:lysine biosynthetic process via diaminopimelate"/>
    <property type="evidence" value="ECO:0007669"/>
    <property type="project" value="UniProtKB-UniRule"/>
</dbReference>
<evidence type="ECO:0000256" key="5">
    <source>
        <dbReference type="ARBA" id="ARBA00023154"/>
    </source>
</evidence>
<dbReference type="InterPro" id="IPR018510">
    <property type="entry name" value="DAP_epimerase_AS"/>
</dbReference>
<comment type="subunit">
    <text evidence="8">Homodimer.</text>
</comment>
<sequence>MRPLLFEKYEGLGNDFVVVEGTSSMLSTDDVMRICDRHRGIGADGVLFTGVSAGRPFMSVINADGSTAEMCGNGLRCVALHLVRRGLVDGRTFDVDTDAGPHAVRVLEVAAPGRVEVSMRAPSLAPRDVPARFDAPLIDGELRADGVVLHGTAVSMGNPHLVTFDAPDAARLRLGPMLQDDRRFPEKVNVGFATMKGRGAMQLHVYERGSGWTQACGTGACAAAVAAVETGRASRGAPIEVVLPGGPLEIVVGEAGERVRMTGPARHVFSGRLTLPL</sequence>
<dbReference type="HAMAP" id="MF_00197">
    <property type="entry name" value="DAP_epimerase"/>
    <property type="match status" value="1"/>
</dbReference>
<dbReference type="SUPFAM" id="SSF54506">
    <property type="entry name" value="Diaminopimelate epimerase-like"/>
    <property type="match status" value="2"/>
</dbReference>
<gene>
    <name evidence="8" type="primary">dapF</name>
    <name evidence="10" type="ORF">DB32_007106</name>
</gene>
<dbReference type="GO" id="GO:0005829">
    <property type="term" value="C:cytosol"/>
    <property type="evidence" value="ECO:0007669"/>
    <property type="project" value="TreeGrafter"/>
</dbReference>
<keyword evidence="8" id="KW-0963">Cytoplasm</keyword>
<feature type="binding site" evidence="8">
    <location>
        <position position="189"/>
    </location>
    <ligand>
        <name>substrate</name>
    </ligand>
</feature>
<keyword evidence="4 8" id="KW-0028">Amino-acid biosynthesis</keyword>
<evidence type="ECO:0000256" key="1">
    <source>
        <dbReference type="ARBA" id="ARBA00005196"/>
    </source>
</evidence>
<dbReference type="NCBIfam" id="TIGR00652">
    <property type="entry name" value="DapF"/>
    <property type="match status" value="1"/>
</dbReference>
<dbReference type="GO" id="GO:0008837">
    <property type="term" value="F:diaminopimelate epimerase activity"/>
    <property type="evidence" value="ECO:0007669"/>
    <property type="project" value="UniProtKB-UniRule"/>
</dbReference>
<feature type="active site" evidence="9">
    <location>
        <position position="71"/>
    </location>
</feature>
<feature type="binding site" evidence="8">
    <location>
        <position position="62"/>
    </location>
    <ligand>
        <name>substrate</name>
    </ligand>
</feature>
<dbReference type="Pfam" id="PF01678">
    <property type="entry name" value="DAP_epimerase"/>
    <property type="match status" value="2"/>
</dbReference>
<dbReference type="OrthoDB" id="9805408at2"/>
<dbReference type="PANTHER" id="PTHR31689:SF0">
    <property type="entry name" value="DIAMINOPIMELATE EPIMERASE"/>
    <property type="match status" value="1"/>
</dbReference>
<comment type="catalytic activity">
    <reaction evidence="7 8">
        <text>(2S,6S)-2,6-diaminopimelate = meso-2,6-diaminopimelate</text>
        <dbReference type="Rhea" id="RHEA:15393"/>
        <dbReference type="ChEBI" id="CHEBI:57609"/>
        <dbReference type="ChEBI" id="CHEBI:57791"/>
        <dbReference type="EC" id="5.1.1.7"/>
    </reaction>
</comment>
<comment type="caution">
    <text evidence="8">Lacks conserved residue(s) required for the propagation of feature annotation.</text>
</comment>
<evidence type="ECO:0000256" key="6">
    <source>
        <dbReference type="ARBA" id="ARBA00023235"/>
    </source>
</evidence>
<dbReference type="EC" id="5.1.1.7" evidence="3 8"/>
<dbReference type="RefSeq" id="WP_053236961.1">
    <property type="nucleotide sequence ID" value="NZ_CP011125.1"/>
</dbReference>
<evidence type="ECO:0000313" key="11">
    <source>
        <dbReference type="Proteomes" id="UP000034883"/>
    </source>
</evidence>
<feature type="active site" description="Proton acceptor" evidence="8">
    <location>
        <position position="216"/>
    </location>
</feature>